<comment type="caution">
    <text evidence="2">The sequence shown here is derived from an EMBL/GenBank/DDBJ whole genome shotgun (WGS) entry which is preliminary data.</text>
</comment>
<protein>
    <recommendedName>
        <fullName evidence="4">DUF4239 domain-containing protein</fullName>
    </recommendedName>
</protein>
<keyword evidence="1" id="KW-1133">Transmembrane helix</keyword>
<dbReference type="InterPro" id="IPR025333">
    <property type="entry name" value="DUF4239"/>
</dbReference>
<feature type="transmembrane region" description="Helical" evidence="1">
    <location>
        <begin position="48"/>
        <end position="69"/>
    </location>
</feature>
<dbReference type="EMBL" id="JBHUIM010000002">
    <property type="protein sequence ID" value="MFD2247888.1"/>
    <property type="molecule type" value="Genomic_DNA"/>
</dbReference>
<reference evidence="3" key="1">
    <citation type="journal article" date="2019" name="Int. J. Syst. Evol. Microbiol.">
        <title>The Global Catalogue of Microorganisms (GCM) 10K type strain sequencing project: providing services to taxonomists for standard genome sequencing and annotation.</title>
        <authorList>
            <consortium name="The Broad Institute Genomics Platform"/>
            <consortium name="The Broad Institute Genome Sequencing Center for Infectious Disease"/>
            <person name="Wu L."/>
            <person name="Ma J."/>
        </authorList>
    </citation>
    <scope>NUCLEOTIDE SEQUENCE [LARGE SCALE GENOMIC DNA]</scope>
    <source>
        <strain evidence="3">CGMCC 4.1782</strain>
    </source>
</reference>
<keyword evidence="3" id="KW-1185">Reference proteome</keyword>
<evidence type="ECO:0000256" key="1">
    <source>
        <dbReference type="SAM" id="Phobius"/>
    </source>
</evidence>
<sequence>MKDNSIFYATDLWFIILLLFVMLVVATYVGMQIGLIRKPYAAATDEHSVVIASVLGLQGLLLAFTFAMAGSRFETRRQSISDENSGIRSVIMMADLYEPAERQEFRKEIKAYLDTRIKYYEMDFNPTLLAATREKSRLHILTIWKRAVRLSRNPENQLASEQMIPALHEMLKVQEARHTAVRDRVPDPVVYMLFSLSLATAFFAGYSGIGRKKRDWLSILIFHFLVVLVTYITLDLDRPRRGIIKLNDMHKMTVDLRKFYEEAR</sequence>
<name>A0ABW5D1H3_9BACT</name>
<proteinExistence type="predicted"/>
<feature type="transmembrane region" description="Helical" evidence="1">
    <location>
        <begin position="12"/>
        <end position="36"/>
    </location>
</feature>
<keyword evidence="1" id="KW-0812">Transmembrane</keyword>
<dbReference type="Proteomes" id="UP001597374">
    <property type="component" value="Unassembled WGS sequence"/>
</dbReference>
<evidence type="ECO:0000313" key="2">
    <source>
        <dbReference type="EMBL" id="MFD2247888.1"/>
    </source>
</evidence>
<feature type="transmembrane region" description="Helical" evidence="1">
    <location>
        <begin position="216"/>
        <end position="234"/>
    </location>
</feature>
<dbReference type="Pfam" id="PF14023">
    <property type="entry name" value="Bestrophin-like"/>
    <property type="match status" value="1"/>
</dbReference>
<dbReference type="RefSeq" id="WP_250431111.1">
    <property type="nucleotide sequence ID" value="NZ_JALPRR010000003.1"/>
</dbReference>
<evidence type="ECO:0008006" key="4">
    <source>
        <dbReference type="Google" id="ProtNLM"/>
    </source>
</evidence>
<organism evidence="2 3">
    <name type="scientific">Pontibacter ruber</name>
    <dbReference type="NCBI Taxonomy" id="1343895"/>
    <lineage>
        <taxon>Bacteria</taxon>
        <taxon>Pseudomonadati</taxon>
        <taxon>Bacteroidota</taxon>
        <taxon>Cytophagia</taxon>
        <taxon>Cytophagales</taxon>
        <taxon>Hymenobacteraceae</taxon>
        <taxon>Pontibacter</taxon>
    </lineage>
</organism>
<feature type="transmembrane region" description="Helical" evidence="1">
    <location>
        <begin position="189"/>
        <end position="210"/>
    </location>
</feature>
<accession>A0ABW5D1H3</accession>
<evidence type="ECO:0000313" key="3">
    <source>
        <dbReference type="Proteomes" id="UP001597374"/>
    </source>
</evidence>
<keyword evidence="1" id="KW-0472">Membrane</keyword>
<gene>
    <name evidence="2" type="ORF">ACFSKP_16595</name>
</gene>